<dbReference type="EMBL" id="CAJNRD030001116">
    <property type="protein sequence ID" value="CAG5075325.1"/>
    <property type="molecule type" value="Genomic_DNA"/>
</dbReference>
<feature type="region of interest" description="Disordered" evidence="1">
    <location>
        <begin position="217"/>
        <end position="253"/>
    </location>
</feature>
<proteinExistence type="predicted"/>
<comment type="caution">
    <text evidence="3">The sequence shown here is derived from an EMBL/GenBank/DDBJ whole genome shotgun (WGS) entry which is preliminary data.</text>
</comment>
<feature type="compositionally biased region" description="Low complexity" evidence="1">
    <location>
        <begin position="217"/>
        <end position="242"/>
    </location>
</feature>
<accession>A0A8J2ENB2</accession>
<evidence type="ECO:0000313" key="4">
    <source>
        <dbReference type="Proteomes" id="UP000786811"/>
    </source>
</evidence>
<evidence type="ECO:0000313" key="3">
    <source>
        <dbReference type="EMBL" id="CAG5075325.1"/>
    </source>
</evidence>
<dbReference type="Pfam" id="PF13837">
    <property type="entry name" value="Myb_DNA-bind_4"/>
    <property type="match status" value="1"/>
</dbReference>
<protein>
    <recommendedName>
        <fullName evidence="2">Myb/SANT-like DNA-binding domain-containing protein</fullName>
    </recommendedName>
</protein>
<dbReference type="InterPro" id="IPR044822">
    <property type="entry name" value="Myb_DNA-bind_4"/>
</dbReference>
<sequence length="331" mass="38577">MDESHFYSRHYEYNDLIYEISGTKEFHNKMITDWNYATSYLKEMVENQVLDEDVHVNDQVFDDNVYVNEEESSNPNQYEDFNDTEEVVEKDKNDKDDGSIWDNASIKLLLHEYLIRKNKFRSPKMKKITLWREISAEFEKQNLIFSADALSKKFGNMKTTYAKIKKNNSKKTTGAARKPWVWLKSMDEIFHNDLSINFRHDVVTSMPADVSDEVLNLSNSSSNRENGCGSSSSSQASASSSNVVHSGDDSDKISQKCYKSARGKNIYQQRQKQLDLDSDKIEVMRGLKDTLEQCQNLQKENLSIWTQKMNDLTEAYKQRNQLLKQILEFQK</sequence>
<dbReference type="OrthoDB" id="7656790at2759"/>
<feature type="region of interest" description="Disordered" evidence="1">
    <location>
        <begin position="70"/>
        <end position="95"/>
    </location>
</feature>
<keyword evidence="4" id="KW-1185">Reference proteome</keyword>
<evidence type="ECO:0000259" key="2">
    <source>
        <dbReference type="Pfam" id="PF13837"/>
    </source>
</evidence>
<dbReference type="Proteomes" id="UP000786811">
    <property type="component" value="Unassembled WGS sequence"/>
</dbReference>
<reference evidence="3" key="1">
    <citation type="submission" date="2021-04" db="EMBL/GenBank/DDBJ databases">
        <authorList>
            <person name="Chebbi M.A.C M."/>
        </authorList>
    </citation>
    <scope>NUCLEOTIDE SEQUENCE</scope>
</reference>
<feature type="domain" description="Myb/SANT-like DNA-binding" evidence="2">
    <location>
        <begin position="101"/>
        <end position="189"/>
    </location>
</feature>
<organism evidence="3 4">
    <name type="scientific">Cotesia congregata</name>
    <name type="common">Parasitoid wasp</name>
    <name type="synonym">Apanteles congregatus</name>
    <dbReference type="NCBI Taxonomy" id="51543"/>
    <lineage>
        <taxon>Eukaryota</taxon>
        <taxon>Metazoa</taxon>
        <taxon>Ecdysozoa</taxon>
        <taxon>Arthropoda</taxon>
        <taxon>Hexapoda</taxon>
        <taxon>Insecta</taxon>
        <taxon>Pterygota</taxon>
        <taxon>Neoptera</taxon>
        <taxon>Endopterygota</taxon>
        <taxon>Hymenoptera</taxon>
        <taxon>Apocrita</taxon>
        <taxon>Ichneumonoidea</taxon>
        <taxon>Braconidae</taxon>
        <taxon>Microgastrinae</taxon>
        <taxon>Cotesia</taxon>
    </lineage>
</organism>
<gene>
    <name evidence="3" type="ORF">HICCMSTLAB_LOCUS1479</name>
</gene>
<dbReference type="Gene3D" id="1.10.10.60">
    <property type="entry name" value="Homeodomain-like"/>
    <property type="match status" value="1"/>
</dbReference>
<name>A0A8J2ENB2_COTCN</name>
<evidence type="ECO:0000256" key="1">
    <source>
        <dbReference type="SAM" id="MobiDB-lite"/>
    </source>
</evidence>
<dbReference type="AlphaFoldDB" id="A0A8J2ENB2"/>